<name>A0A0T6AVG8_9SCAR</name>
<sequence length="227" mass="25842">MGDIKDDVFTEAMKSLYGTSRKNDIDVSASKKVGLSMPTFSEITMYVYNEAEIRLKDPSKRVTIGNHILAFSIPIYTEILLYMRLCLNQSLEVPLTRNIMKHPCESTPIIREYLQSLYKEGDVIEKSPLLQYLHLIKQLMIAHPAIESICCMLEIVGCVPQLYTVLAKDINWLRDLMNSLKEEIREQAAVLYAVMLNYGTSEKDFNEAIDFLIKQAGSKNLESQHGA</sequence>
<protein>
    <recommendedName>
        <fullName evidence="1">ECM29 ARM-like repeats domain-containing protein</fullName>
    </recommendedName>
</protein>
<evidence type="ECO:0000313" key="2">
    <source>
        <dbReference type="EMBL" id="KRT79155.1"/>
    </source>
</evidence>
<dbReference type="OrthoDB" id="6743435at2759"/>
<feature type="non-terminal residue" evidence="2">
    <location>
        <position position="227"/>
    </location>
</feature>
<feature type="domain" description="ECM29 ARM-like repeats" evidence="1">
    <location>
        <begin position="97"/>
        <end position="227"/>
    </location>
</feature>
<dbReference type="Pfam" id="PF23702">
    <property type="entry name" value="ARM_ECM29"/>
    <property type="match status" value="1"/>
</dbReference>
<gene>
    <name evidence="2" type="ORF">AMK59_6595</name>
</gene>
<dbReference type="AlphaFoldDB" id="A0A0T6AVG8"/>
<comment type="caution">
    <text evidence="2">The sequence shown here is derived from an EMBL/GenBank/DDBJ whole genome shotgun (WGS) entry which is preliminary data.</text>
</comment>
<dbReference type="InterPro" id="IPR055444">
    <property type="entry name" value="ARM_ECM29"/>
</dbReference>
<dbReference type="Proteomes" id="UP000051574">
    <property type="component" value="Unassembled WGS sequence"/>
</dbReference>
<dbReference type="EMBL" id="LJIG01022702">
    <property type="protein sequence ID" value="KRT79155.1"/>
    <property type="molecule type" value="Genomic_DNA"/>
</dbReference>
<evidence type="ECO:0000313" key="3">
    <source>
        <dbReference type="Proteomes" id="UP000051574"/>
    </source>
</evidence>
<reference evidence="2 3" key="1">
    <citation type="submission" date="2015-09" db="EMBL/GenBank/DDBJ databases">
        <title>Draft genome of the scarab beetle Oryctes borbonicus.</title>
        <authorList>
            <person name="Meyer J.M."/>
            <person name="Markov G.V."/>
            <person name="Baskaran P."/>
            <person name="Herrmann M."/>
            <person name="Sommer R.J."/>
            <person name="Roedelsperger C."/>
        </authorList>
    </citation>
    <scope>NUCLEOTIDE SEQUENCE [LARGE SCALE GENOMIC DNA]</scope>
    <source>
        <strain evidence="2">OB123</strain>
        <tissue evidence="2">Whole animal</tissue>
    </source>
</reference>
<accession>A0A0T6AVG8</accession>
<keyword evidence="3" id="KW-1185">Reference proteome</keyword>
<organism evidence="2 3">
    <name type="scientific">Oryctes borbonicus</name>
    <dbReference type="NCBI Taxonomy" id="1629725"/>
    <lineage>
        <taxon>Eukaryota</taxon>
        <taxon>Metazoa</taxon>
        <taxon>Ecdysozoa</taxon>
        <taxon>Arthropoda</taxon>
        <taxon>Hexapoda</taxon>
        <taxon>Insecta</taxon>
        <taxon>Pterygota</taxon>
        <taxon>Neoptera</taxon>
        <taxon>Endopterygota</taxon>
        <taxon>Coleoptera</taxon>
        <taxon>Polyphaga</taxon>
        <taxon>Scarabaeiformia</taxon>
        <taxon>Scarabaeidae</taxon>
        <taxon>Dynastinae</taxon>
        <taxon>Oryctes</taxon>
    </lineage>
</organism>
<evidence type="ECO:0000259" key="1">
    <source>
        <dbReference type="Pfam" id="PF23702"/>
    </source>
</evidence>
<proteinExistence type="predicted"/>